<evidence type="ECO:0000256" key="1">
    <source>
        <dbReference type="ARBA" id="ARBA00022679"/>
    </source>
</evidence>
<proteinExistence type="predicted"/>
<dbReference type="Pfam" id="PF01660">
    <property type="entry name" value="Vmethyltransf"/>
    <property type="match status" value="1"/>
</dbReference>
<keyword evidence="2" id="KW-0547">Nucleotide-binding</keyword>
<evidence type="ECO:0000256" key="2">
    <source>
        <dbReference type="ARBA" id="ARBA00022741"/>
    </source>
</evidence>
<keyword evidence="5" id="KW-0067">ATP-binding</keyword>
<keyword evidence="3" id="KW-0688">Ribosomal frameshifting</keyword>
<evidence type="ECO:0000259" key="8">
    <source>
        <dbReference type="PROSITE" id="PS51743"/>
    </source>
</evidence>
<reference evidence="9" key="1">
    <citation type="submission" date="2020-01" db="EMBL/GenBank/DDBJ databases">
        <title>First Report of Malus Domestica Virus A Infecting Apple Tree (Malus domestica) in South Korea.</title>
        <authorList>
            <person name="Igori D."/>
            <person name="Lim S."/>
            <person name="Cho I.-S."/>
            <person name="Kim H.R."/>
            <person name="Lee S.-H."/>
            <person name="Moon J.S."/>
        </authorList>
    </citation>
    <scope>NUCLEOTIDE SEQUENCE</scope>
    <source>
        <strain evidence="9">SK</strain>
    </source>
</reference>
<dbReference type="GO" id="GO:0003723">
    <property type="term" value="F:RNA binding"/>
    <property type="evidence" value="ECO:0007669"/>
    <property type="project" value="InterPro"/>
</dbReference>
<keyword evidence="1" id="KW-0808">Transferase</keyword>
<evidence type="ECO:0000259" key="7">
    <source>
        <dbReference type="PROSITE" id="PS51657"/>
    </source>
</evidence>
<dbReference type="GO" id="GO:0016787">
    <property type="term" value="F:hydrolase activity"/>
    <property type="evidence" value="ECO:0007669"/>
    <property type="project" value="UniProtKB-KW"/>
</dbReference>
<dbReference type="PROSITE" id="PS51657">
    <property type="entry name" value="PSRV_HELICASE"/>
    <property type="match status" value="1"/>
</dbReference>
<evidence type="ECO:0000256" key="3">
    <source>
        <dbReference type="ARBA" id="ARBA00022758"/>
    </source>
</evidence>
<dbReference type="Pfam" id="PF01443">
    <property type="entry name" value="Viral_helicase1"/>
    <property type="match status" value="1"/>
</dbReference>
<dbReference type="GO" id="GO:0006396">
    <property type="term" value="P:RNA processing"/>
    <property type="evidence" value="ECO:0007669"/>
    <property type="project" value="InterPro"/>
</dbReference>
<dbReference type="SUPFAM" id="SSF52540">
    <property type="entry name" value="P-loop containing nucleoside triphosphate hydrolases"/>
    <property type="match status" value="1"/>
</dbReference>
<dbReference type="GO" id="GO:0016556">
    <property type="term" value="P:mRNA modification"/>
    <property type="evidence" value="ECO:0007669"/>
    <property type="project" value="InterPro"/>
</dbReference>
<protein>
    <submittedName>
        <fullName evidence="9">1a</fullName>
    </submittedName>
</protein>
<evidence type="ECO:0000256" key="5">
    <source>
        <dbReference type="ARBA" id="ARBA00022840"/>
    </source>
</evidence>
<organism evidence="9">
    <name type="scientific">Malus domestica virus A</name>
    <dbReference type="NCBI Taxonomy" id="2664236"/>
    <lineage>
        <taxon>Viruses</taxon>
        <taxon>Riboviria</taxon>
        <taxon>Orthornavirae</taxon>
        <taxon>Kitrinoviricota</taxon>
        <taxon>Alsuviricetes</taxon>
        <taxon>Martellivirales</taxon>
        <taxon>Closteroviridae</taxon>
        <taxon>Velarivirus</taxon>
        <taxon>Velarivirus alphamali</taxon>
    </lineage>
</organism>
<dbReference type="Gene3D" id="3.40.50.300">
    <property type="entry name" value="P-loop containing nucleotide triphosphate hydrolases"/>
    <property type="match status" value="2"/>
</dbReference>
<dbReference type="EMBL" id="MN901923">
    <property type="protein sequence ID" value="QJD22000.1"/>
    <property type="molecule type" value="Genomic_RNA"/>
</dbReference>
<dbReference type="PROSITE" id="PS51743">
    <property type="entry name" value="ALPHAVIRUS_MT"/>
    <property type="match status" value="1"/>
</dbReference>
<name>A0A6M3RNG6_9CLOS</name>
<feature type="region of interest" description="Disordered" evidence="6">
    <location>
        <begin position="317"/>
        <end position="340"/>
    </location>
</feature>
<dbReference type="InterPro" id="IPR027351">
    <property type="entry name" value="(+)RNA_virus_helicase_core_dom"/>
</dbReference>
<evidence type="ECO:0000256" key="4">
    <source>
        <dbReference type="ARBA" id="ARBA00022801"/>
    </source>
</evidence>
<evidence type="ECO:0000256" key="6">
    <source>
        <dbReference type="SAM" id="MobiDB-lite"/>
    </source>
</evidence>
<dbReference type="GO" id="GO:0075523">
    <property type="term" value="P:viral translational frameshifting"/>
    <property type="evidence" value="ECO:0007669"/>
    <property type="project" value="UniProtKB-KW"/>
</dbReference>
<feature type="compositionally biased region" description="Basic and acidic residues" evidence="6">
    <location>
        <begin position="317"/>
        <end position="336"/>
    </location>
</feature>
<keyword evidence="4" id="KW-0378">Hydrolase</keyword>
<dbReference type="InterPro" id="IPR027417">
    <property type="entry name" value="P-loop_NTPase"/>
</dbReference>
<feature type="domain" description="Alphavirus-like MT" evidence="8">
    <location>
        <begin position="689"/>
        <end position="868"/>
    </location>
</feature>
<dbReference type="GO" id="GO:0008174">
    <property type="term" value="F:mRNA methyltransferase activity"/>
    <property type="evidence" value="ECO:0007669"/>
    <property type="project" value="UniProtKB-UniRule"/>
</dbReference>
<feature type="domain" description="(+)RNA virus helicase C-terminal" evidence="7">
    <location>
        <begin position="2008"/>
        <end position="2337"/>
    </location>
</feature>
<sequence>MSSVSSIVNSFLSINNKTQKYRPLNFSITPLSEYGSVYHKQISLELAHLNSSSWGNTMLPKVPLNGFCWKYRYTPRKPPRRRGKPITLCSSSLSASSKVERKRMIGLLRSALGLRSCSFKRIPRQILYEKKSYSATFLFDLLHTPVGDAGSGSQKPSILGYCSQRQIPTLHSNCAERYSSSHMSGISSELQVDFNSGYFALQISQAGSSGGLNPLFMSGRIRPNADKGTVSVPVKYYVRSTTRKGQYSIQSYSMYFPSDQLQQLMTSVVAGYFLKYPDLKYFFSCRNVRKFVLPDNRFTTIMGKLLKYCGTSDVDKTVKPDHNLDRSPSPRHDDKPSSNGFNAVKVGVSYKAVLQKPVPQARQDPVSVPETEAYTIRDVAPVSERKRSHMRVWIKKEDVTKNVSSREKVSPVVGTAKEQPSPGVARSGKIESTGVAYPGLDRFVKPLEIKEVVMNPDHKVLVVTVKGLGVLEKHYIKGVLKHYIFNKLTGKTFKVFNTPSAARTLFNLTLLNGRFHIDMDALTPSGKAFRTYGRGFCWLDAFAKYGKIIPASIPFSQACDIGTMLSAGIPRSFLKHVRKNAEGLLHFDEKTTSFVRIENFYQKVGMDDLENKVNSNCQNFDVVFEQMSKNVLNKATPRSDNVTFTSVLQQAANKINDWTDRKADLSIYTSLTTKQKRIISDLYPHMKFKFVDTSYSSHPVFTVMRRVTNFSLYKLVGFNNFVDFGGHIPTLIESGATNMHCCSPVVDSRDAKRHVDAGLFLNQSVDIPSQFTICNKLAQECNVKFNRAIMVEVYDMSLVDIAKAMLAHDSLRCDFSLLLPGELLTEFTTFNVLDNGCRIVKRGDLVDYYLGESAEAYSHVLSNLTHIMTDNLVVVDGIAFKKTLENSYGPFRHYSVTKLESFPKGKTRFSTMYDLSNKNLMMVKIPDTNVNGGVSFVDFLVDKSMLMNMIEYSANCVENFNRKGFEHVFSQYRSRKDYVIYNGKVIHEQVDIPPNLVAGFISVIIAEGIRMSEKTHYLAKYTYYSYYAPGIFNCLFYSLKAVWLKAKSCAYDKVLRFLEVIFGEWITKAARESGSRIFEVNPYVFTEQEIHVTNNGEVHQVLTNTFQKFVETNIKLDQTMEDAVDLQKLDEAVNSGGAGRVNFQILSKIFYWVRVLFGPTVHVVKLGTRMFSAFRHFAASATKNLQAAIRSIGRCLGQVPGLLLSILVSPVKFLYYLTTSPVATIKSIFSWLGSLFSSSKKELIKQETAELEEDKLWATTIINAFSSDDMDEVLKVQMNNLILPEHIMPKHVYEYVGIVHEMERVISEDLYHHICLDDTVNSGGGSLNFNFKRFSSKLEHFLTVCEYWAFRSIGCSNPKVYALVKNEQMKMRLTKLKLLRDRLNYIDLDTEVTTHNKFFKKLVNYFRKLWLKFLNRVDQIKLMTLPLNNCLSYRCRRIYRRISSDDFKNKLLELFFDGAISMFCTLISQAYSMKFNPIKIVLSPILSTFLKYTCHLFLGTSDPIVPLIASSLIMGESEVSKNKLALVVGSYFQFKTGLCETFSRTNTFRGAVNDYIAKHNLFSITKYVLKVLTTEFGIFCVCIIGFFNLNPQYAMLLVVALLVYQRFYSKLVNISNVAISLNQSVSSLQPIGNLKKALKAVNQMKFKNDNITRPSTSEDEPPPPIRDVIVNKKDTKMVAIADSIDFIVDESDIAAKRMKYLALRHKYITEKLQCHDSQIPFCPDEQLSQVKKEDDVDIVSPKEYLCYQDTLSALEESMDQLVKDRQSLEKYRLAFGVKTRVNMPTPDSLKKPEYKVRKPVWDLDEEFKTVPLGENCHEDFDGTFQQQPDGVKGKCKIVELDVEEPVRLSNPPITDPSAGSSFTPRAENVQIAKGELPGSIVVPSKYRDVFCDFLNNYPVSRSSSFVNGSDDVRNSILEFAHIETANLSNNLGKLERAIHLYGLGHVELRALQVQVNDSELYFYPGFGEWRVLSPAAYTAPKAVNYCVDLEKVLQTYPKDGHKVLFSSKDFEVGYSNMKLKSLDRFKFNFSPISNDRLVQCELINKPPGSGKTTEICDRMVNMINSNRTVLALTVTRVGKAELIAKLKEKNVPRCDSLVKTLDGFLVSKRVCAVEHLFVDECYMAHSGEILAVISMIDSRRISLYGDVNQIPYICRLPHFQARYANTVFKRMTPRYDAISYRCPADVCMILSTTKDSTGRLIYPNGVKAVKNERLRTMNNVPIHGIESIPKDDDATYVTFTVSERDELNKFFKWSKVKTANEIQGGTFSKVYLVRLRTYNNPLYEDVNQFVTSISRHTETFNYYVPYNVMGDKVSAITSGLNSIADHVIAQFGFRQCV</sequence>
<accession>A0A6M3RNG6</accession>
<evidence type="ECO:0000313" key="9">
    <source>
        <dbReference type="EMBL" id="QJD22000.1"/>
    </source>
</evidence>
<dbReference type="InterPro" id="IPR002588">
    <property type="entry name" value="Alphavirus-like_MT_dom"/>
</dbReference>
<dbReference type="GO" id="GO:0005524">
    <property type="term" value="F:ATP binding"/>
    <property type="evidence" value="ECO:0007669"/>
    <property type="project" value="UniProtKB-KW"/>
</dbReference>